<dbReference type="RefSeq" id="WP_013603205.1">
    <property type="nucleotide sequence ID" value="NZ_CP041370.1"/>
</dbReference>
<accession>A0A856M5B0</accession>
<sequence length="71" mass="8165">MNKDGPVVKVKVTPKQLHSMIHKRQARLPLGYQVTKGGKFDAYCDQKSLLHQFVIKNFTIKNNHILVKFTS</sequence>
<dbReference type="KEGG" id="psua:FLK61_00070"/>
<gene>
    <name evidence="1" type="ORF">FLK61_00070</name>
</gene>
<evidence type="ECO:0000313" key="1">
    <source>
        <dbReference type="EMBL" id="QDK92245.1"/>
    </source>
</evidence>
<dbReference type="AlphaFoldDB" id="A0A856M5B0"/>
<proteinExistence type="predicted"/>
<dbReference type="GeneID" id="39574306"/>
<geneLocation type="plasmid" evidence="1 2">
    <name>unnamed1</name>
</geneLocation>
<keyword evidence="1" id="KW-0614">Plasmid</keyword>
<name>A0A856M5B0_9BACI</name>
<protein>
    <submittedName>
        <fullName evidence="1">Uncharacterized protein</fullName>
    </submittedName>
</protein>
<dbReference type="Proteomes" id="UP000318138">
    <property type="component" value="Plasmid unnamed1"/>
</dbReference>
<reference evidence="1 2" key="1">
    <citation type="submission" date="2019-07" db="EMBL/GenBank/DDBJ databases">
        <title>Bacillus alkalisoli sp. nov. isolated from saline soil.</title>
        <authorList>
            <person name="Sun J.-Q."/>
            <person name="Xu L."/>
        </authorList>
    </citation>
    <scope>NUCLEOTIDE SEQUENCE [LARGE SCALE GENOMIC DNA]</scope>
    <source>
        <strain evidence="1 2">M4U3P1</strain>
        <plasmid evidence="1 2">unnamed1</plasmid>
    </source>
</reference>
<keyword evidence="2" id="KW-1185">Reference proteome</keyword>
<evidence type="ECO:0000313" key="2">
    <source>
        <dbReference type="Proteomes" id="UP000318138"/>
    </source>
</evidence>
<dbReference type="EMBL" id="CP041370">
    <property type="protein sequence ID" value="QDK92245.1"/>
    <property type="molecule type" value="Genomic_DNA"/>
</dbReference>
<organism evidence="1 2">
    <name type="scientific">Paenalkalicoccus suaedae</name>
    <dbReference type="NCBI Taxonomy" id="2592382"/>
    <lineage>
        <taxon>Bacteria</taxon>
        <taxon>Bacillati</taxon>
        <taxon>Bacillota</taxon>
        <taxon>Bacilli</taxon>
        <taxon>Bacillales</taxon>
        <taxon>Bacillaceae</taxon>
        <taxon>Paenalkalicoccus</taxon>
    </lineage>
</organism>